<keyword evidence="3" id="KW-0547">Nucleotide-binding</keyword>
<evidence type="ECO:0000256" key="3">
    <source>
        <dbReference type="ARBA" id="ARBA00022741"/>
    </source>
</evidence>
<organism evidence="5 6">
    <name type="scientific">Rhodococcus globerulus</name>
    <dbReference type="NCBI Taxonomy" id="33008"/>
    <lineage>
        <taxon>Bacteria</taxon>
        <taxon>Bacillati</taxon>
        <taxon>Actinomycetota</taxon>
        <taxon>Actinomycetes</taxon>
        <taxon>Mycobacteriales</taxon>
        <taxon>Nocardiaceae</taxon>
        <taxon>Rhodococcus</taxon>
    </lineage>
</organism>
<keyword evidence="6" id="KW-1185">Reference proteome</keyword>
<accession>A0ABU4C304</accession>
<gene>
    <name evidence="5" type="primary">cofC</name>
    <name evidence="5" type="ORF">R3Q16_28905</name>
</gene>
<dbReference type="RefSeq" id="WP_317545112.1">
    <property type="nucleotide sequence ID" value="NZ_JAWLKB010000021.1"/>
</dbReference>
<dbReference type="GO" id="GO:0043814">
    <property type="term" value="F:phospholactate guanylyltransferase activity"/>
    <property type="evidence" value="ECO:0007669"/>
    <property type="project" value="UniProtKB-EC"/>
</dbReference>
<evidence type="ECO:0000313" key="5">
    <source>
        <dbReference type="EMBL" id="MDV6270656.1"/>
    </source>
</evidence>
<keyword evidence="1 5" id="KW-0808">Transferase</keyword>
<dbReference type="Gene3D" id="3.90.550.10">
    <property type="entry name" value="Spore Coat Polysaccharide Biosynthesis Protein SpsA, Chain A"/>
    <property type="match status" value="1"/>
</dbReference>
<evidence type="ECO:0000256" key="1">
    <source>
        <dbReference type="ARBA" id="ARBA00022679"/>
    </source>
</evidence>
<dbReference type="PANTHER" id="PTHR40392">
    <property type="entry name" value="2-PHOSPHO-L-LACTATE GUANYLYLTRANSFERASE"/>
    <property type="match status" value="1"/>
</dbReference>
<keyword evidence="2 5" id="KW-0548">Nucleotidyltransferase</keyword>
<comment type="caution">
    <text evidence="5">The sequence shown here is derived from an EMBL/GenBank/DDBJ whole genome shotgun (WGS) entry which is preliminary data.</text>
</comment>
<dbReference type="EC" id="2.7.7.68" evidence="5"/>
<dbReference type="InterPro" id="IPR002835">
    <property type="entry name" value="CofC"/>
</dbReference>
<dbReference type="InterPro" id="IPR029044">
    <property type="entry name" value="Nucleotide-diphossugar_trans"/>
</dbReference>
<dbReference type="NCBIfam" id="TIGR03552">
    <property type="entry name" value="F420_cofC"/>
    <property type="match status" value="1"/>
</dbReference>
<dbReference type="PANTHER" id="PTHR40392:SF1">
    <property type="entry name" value="2-PHOSPHO-L-LACTATE GUANYLYLTRANSFERASE"/>
    <property type="match status" value="1"/>
</dbReference>
<evidence type="ECO:0000256" key="2">
    <source>
        <dbReference type="ARBA" id="ARBA00022695"/>
    </source>
</evidence>
<sequence length="223" mass="23577">MKLLQTPWAVIVPIRKLSQAKSRLEVGEGGNRARFAVAFLTDTLSALRGCPQVGLTVLVTPDLSLSGTGGCRVVHDDGTGIDRAVNVGRDALVRHGHAGPVAVVLPDLPALDASELSAVLNSTQQSGNAFVSDADLTGTTCVTASSAETLTTAFGEGSARRHRNLGLRELLLDVPSVRQDVDTVEQLMRAHELGLGCATSELFDSHCHSRHELITTVTNVRNP</sequence>
<dbReference type="EMBL" id="JAWLKB010000021">
    <property type="protein sequence ID" value="MDV6270656.1"/>
    <property type="molecule type" value="Genomic_DNA"/>
</dbReference>
<evidence type="ECO:0000313" key="6">
    <source>
        <dbReference type="Proteomes" id="UP001185927"/>
    </source>
</evidence>
<protein>
    <submittedName>
        <fullName evidence="5">2-phospho-L-lactate guanylyltransferase</fullName>
        <ecNumber evidence="5">2.7.7.68</ecNumber>
    </submittedName>
</protein>
<proteinExistence type="predicted"/>
<dbReference type="Pfam" id="PF01983">
    <property type="entry name" value="CofC"/>
    <property type="match status" value="1"/>
</dbReference>
<dbReference type="Proteomes" id="UP001185927">
    <property type="component" value="Unassembled WGS sequence"/>
</dbReference>
<keyword evidence="4" id="KW-0342">GTP-binding</keyword>
<dbReference type="SUPFAM" id="SSF53448">
    <property type="entry name" value="Nucleotide-diphospho-sugar transferases"/>
    <property type="match status" value="1"/>
</dbReference>
<name>A0ABU4C304_RHOGO</name>
<reference evidence="5 6" key="1">
    <citation type="submission" date="2023-10" db="EMBL/GenBank/DDBJ databases">
        <title>Development of a sustainable strategy for remediation of hydrocarbon-contaminated territories based on the waste exchange concept.</title>
        <authorList>
            <person name="Krivoruchko A."/>
        </authorList>
    </citation>
    <scope>NUCLEOTIDE SEQUENCE [LARGE SCALE GENOMIC DNA]</scope>
    <source>
        <strain evidence="5 6">IEGM 1203</strain>
    </source>
</reference>
<evidence type="ECO:0000256" key="4">
    <source>
        <dbReference type="ARBA" id="ARBA00023134"/>
    </source>
</evidence>